<feature type="region of interest" description="Disordered" evidence="1">
    <location>
        <begin position="374"/>
        <end position="397"/>
    </location>
</feature>
<dbReference type="AlphaFoldDB" id="S3C3A7"/>
<feature type="region of interest" description="Disordered" evidence="1">
    <location>
        <begin position="453"/>
        <end position="491"/>
    </location>
</feature>
<sequence length="567" mass="63005">MMALTMPVTVPLVEPLEADTLLPTRTLPLALLTVITFRRRQWASRDNRLTLTLTATAQLAWPPSTASPTSSSNIFNTETVPAARVAQLVRSGRLWIGTDGRSVQLGVKATLGGKSCIRDEQLKKLKELIADWPWSELGLVDDRSRGEETDLVFCHPPSPDGLYTPHGIPHARLVRVDCQLGFYYCPDGFILHAPPVARLPEQKPTGKSPPSKQKARHPLEAKGKKKKKPKKPPKPRPRAIKPARTLADPDCLFNEVDGFWERTCATVEAALATFIGTKGRQVGARPLDQWSLPSGVPSLLDIAPAVWSYHLFRSPSLRRKAEALTRLPATADQPSSQEGLATKIEEILLKGTLFEPQRLKRLVGGSRRARQTMLLQVPHLPSPEPTTASSSQDPRELTGTDLECEIQKGADEGLFYDVDVDNFEHAFDLSQEGESDAGEAVDWDDIEAWAEQPDSWPEENDDGDAFHEVDSSWSPLGPEDDSDGRHGNEMQREADWQDVEDGQLDAALSASGNSQQEPRSPWCEDEQYMDVDEMGLFHMGAEDGYEADEGIGMWQWQNEHEMIEHIL</sequence>
<feature type="compositionally biased region" description="Basic residues" evidence="1">
    <location>
        <begin position="223"/>
        <end position="241"/>
    </location>
</feature>
<evidence type="ECO:0000313" key="2">
    <source>
        <dbReference type="EMBL" id="EPE06256.1"/>
    </source>
</evidence>
<dbReference type="VEuPathDB" id="FungiDB:F503_02384"/>
<name>S3C3A7_OPHP1</name>
<feature type="region of interest" description="Disordered" evidence="1">
    <location>
        <begin position="199"/>
        <end position="244"/>
    </location>
</feature>
<keyword evidence="3" id="KW-1185">Reference proteome</keyword>
<evidence type="ECO:0000313" key="3">
    <source>
        <dbReference type="Proteomes" id="UP000016923"/>
    </source>
</evidence>
<organism evidence="2 3">
    <name type="scientific">Ophiostoma piceae (strain UAMH 11346)</name>
    <name type="common">Sap stain fungus</name>
    <dbReference type="NCBI Taxonomy" id="1262450"/>
    <lineage>
        <taxon>Eukaryota</taxon>
        <taxon>Fungi</taxon>
        <taxon>Dikarya</taxon>
        <taxon>Ascomycota</taxon>
        <taxon>Pezizomycotina</taxon>
        <taxon>Sordariomycetes</taxon>
        <taxon>Sordariomycetidae</taxon>
        <taxon>Ophiostomatales</taxon>
        <taxon>Ophiostomataceae</taxon>
        <taxon>Ophiostoma</taxon>
    </lineage>
</organism>
<proteinExistence type="predicted"/>
<dbReference type="OrthoDB" id="5245478at2759"/>
<accession>S3C3A7</accession>
<dbReference type="STRING" id="1262450.S3C3A7"/>
<protein>
    <submittedName>
        <fullName evidence="2">Uncharacterized protein</fullName>
    </submittedName>
</protein>
<gene>
    <name evidence="2" type="ORF">F503_02384</name>
</gene>
<dbReference type="Proteomes" id="UP000016923">
    <property type="component" value="Unassembled WGS sequence"/>
</dbReference>
<dbReference type="HOGENOM" id="CLU_423989_0_0_1"/>
<dbReference type="eggNOG" id="ENOG502SZNV">
    <property type="taxonomic scope" value="Eukaryota"/>
</dbReference>
<evidence type="ECO:0000256" key="1">
    <source>
        <dbReference type="SAM" id="MobiDB-lite"/>
    </source>
</evidence>
<reference evidence="2 3" key="1">
    <citation type="journal article" date="2013" name="BMC Genomics">
        <title>The genome and transcriptome of the pine saprophyte Ophiostoma piceae, and a comparison with the bark beetle-associated pine pathogen Grosmannia clavigera.</title>
        <authorList>
            <person name="Haridas S."/>
            <person name="Wang Y."/>
            <person name="Lim L."/>
            <person name="Massoumi Alamouti S."/>
            <person name="Jackman S."/>
            <person name="Docking R."/>
            <person name="Robertson G."/>
            <person name="Birol I."/>
            <person name="Bohlmann J."/>
            <person name="Breuil C."/>
        </authorList>
    </citation>
    <scope>NUCLEOTIDE SEQUENCE [LARGE SCALE GENOMIC DNA]</scope>
    <source>
        <strain evidence="2 3">UAMH 11346</strain>
    </source>
</reference>
<dbReference type="EMBL" id="KE148153">
    <property type="protein sequence ID" value="EPE06256.1"/>
    <property type="molecule type" value="Genomic_DNA"/>
</dbReference>